<dbReference type="InterPro" id="IPR029058">
    <property type="entry name" value="AB_hydrolase_fold"/>
</dbReference>
<dbReference type="Proteomes" id="UP000830583">
    <property type="component" value="Chromosome"/>
</dbReference>
<sequence>MKTVTFFILSLVSSLVTSMYAQKSFDVTIKGKGEPVFLFPGFGCTGELWNDTVSELSKTNECHIFTFAGFGDVTPIEMPWFSTIKEEVITYTKSNKINKPTLIGHSLGGTLSYWLASSEPDLFKRVIAVDALPCSAALMIPNYKGEKIPYDNPQSKMMLQMDDAAFKGMNAQQVQFMCKNQEKQKVIIEMMNKADRKTYINGYIDMLNLDLREEISKIKVPVIILAATFPDKATVEKTYQAQFEKLPSVKISYAENAAHFVMYDQPEWFRKNLIENLN</sequence>
<feature type="domain" description="AB hydrolase-1" evidence="2">
    <location>
        <begin position="36"/>
        <end position="269"/>
    </location>
</feature>
<evidence type="ECO:0000256" key="1">
    <source>
        <dbReference type="SAM" id="SignalP"/>
    </source>
</evidence>
<evidence type="ECO:0000313" key="4">
    <source>
        <dbReference type="Proteomes" id="UP000830583"/>
    </source>
</evidence>
<protein>
    <submittedName>
        <fullName evidence="3">Alpha/beta hydrolase</fullName>
    </submittedName>
</protein>
<dbReference type="RefSeq" id="WP_248433831.1">
    <property type="nucleotide sequence ID" value="NZ_CP096205.1"/>
</dbReference>
<evidence type="ECO:0000259" key="2">
    <source>
        <dbReference type="Pfam" id="PF12697"/>
    </source>
</evidence>
<dbReference type="PANTHER" id="PTHR43798">
    <property type="entry name" value="MONOACYLGLYCEROL LIPASE"/>
    <property type="match status" value="1"/>
</dbReference>
<dbReference type="InterPro" id="IPR050266">
    <property type="entry name" value="AB_hydrolase_sf"/>
</dbReference>
<evidence type="ECO:0000313" key="3">
    <source>
        <dbReference type="EMBL" id="UPQ78865.1"/>
    </source>
</evidence>
<feature type="signal peptide" evidence="1">
    <location>
        <begin position="1"/>
        <end position="21"/>
    </location>
</feature>
<keyword evidence="1" id="KW-0732">Signal</keyword>
<dbReference type="Pfam" id="PF12697">
    <property type="entry name" value="Abhydrolase_6"/>
    <property type="match status" value="1"/>
</dbReference>
<dbReference type="Gene3D" id="3.40.50.1820">
    <property type="entry name" value="alpha/beta hydrolase"/>
    <property type="match status" value="1"/>
</dbReference>
<dbReference type="GO" id="GO:0016787">
    <property type="term" value="F:hydrolase activity"/>
    <property type="evidence" value="ECO:0007669"/>
    <property type="project" value="UniProtKB-KW"/>
</dbReference>
<organism evidence="3 4">
    <name type="scientific">Flavobacterium azooxidireducens</name>
    <dbReference type="NCBI Taxonomy" id="1871076"/>
    <lineage>
        <taxon>Bacteria</taxon>
        <taxon>Pseudomonadati</taxon>
        <taxon>Bacteroidota</taxon>
        <taxon>Flavobacteriia</taxon>
        <taxon>Flavobacteriales</taxon>
        <taxon>Flavobacteriaceae</taxon>
        <taxon>Flavobacterium</taxon>
    </lineage>
</organism>
<reference evidence="3" key="1">
    <citation type="submission" date="2022-04" db="EMBL/GenBank/DDBJ databases">
        <title>Consumption of N2O by Flavobacterium azooxidireducens sp. nov. isolated from Decomposing Leaf Litter of Phragmites australis (Cav.).</title>
        <authorList>
            <person name="Behrendt U."/>
            <person name="Spanner T."/>
            <person name="Augustin J."/>
            <person name="Horn M.A."/>
            <person name="Kolb S."/>
            <person name="Ulrich A."/>
        </authorList>
    </citation>
    <scope>NUCLEOTIDE SEQUENCE</scope>
    <source>
        <strain evidence="3">IGB 4-14</strain>
    </source>
</reference>
<proteinExistence type="predicted"/>
<feature type="chain" id="PRO_5045071064" evidence="1">
    <location>
        <begin position="22"/>
        <end position="278"/>
    </location>
</feature>
<dbReference type="EMBL" id="CP096205">
    <property type="protein sequence ID" value="UPQ78865.1"/>
    <property type="molecule type" value="Genomic_DNA"/>
</dbReference>
<accession>A0ABY4KHH7</accession>
<dbReference type="InterPro" id="IPR000073">
    <property type="entry name" value="AB_hydrolase_1"/>
</dbReference>
<dbReference type="SUPFAM" id="SSF53474">
    <property type="entry name" value="alpha/beta-Hydrolases"/>
    <property type="match status" value="1"/>
</dbReference>
<gene>
    <name evidence="3" type="ORF">M0M57_14750</name>
</gene>
<keyword evidence="4" id="KW-1185">Reference proteome</keyword>
<name>A0ABY4KHH7_9FLAO</name>
<keyword evidence="3" id="KW-0378">Hydrolase</keyword>